<sequence length="196" mass="23858">MDTQVIWLEQLKEGKKKFINNKINNIMFFLCNCMRIVNGKKVNEIELALRDLSSSCPRSHALSKGYRKYILMYQSQAIDNFSFHFSSFCPPFYVHELFSNKCLYMNYFPTSGLYINCFHFAYIFSSLVHFFFIIHFNFCTSFYLKLFMLWKFFYQIYCLTISAFILCMFLESIGNYHERERMIKFLYFMDMWKMKE</sequence>
<reference evidence="2 3" key="1">
    <citation type="journal article" date="2013" name="Curr. Biol.">
        <title>The Genome of the Foraminiferan Reticulomyxa filosa.</title>
        <authorList>
            <person name="Glockner G."/>
            <person name="Hulsmann N."/>
            <person name="Schleicher M."/>
            <person name="Noegel A.A."/>
            <person name="Eichinger L."/>
            <person name="Gallinger C."/>
            <person name="Pawlowski J."/>
            <person name="Sierra R."/>
            <person name="Euteneuer U."/>
            <person name="Pillet L."/>
            <person name="Moustafa A."/>
            <person name="Platzer M."/>
            <person name="Groth M."/>
            <person name="Szafranski K."/>
            <person name="Schliwa M."/>
        </authorList>
    </citation>
    <scope>NUCLEOTIDE SEQUENCE [LARGE SCALE GENOMIC DNA]</scope>
</reference>
<organism evidence="2 3">
    <name type="scientific">Reticulomyxa filosa</name>
    <dbReference type="NCBI Taxonomy" id="46433"/>
    <lineage>
        <taxon>Eukaryota</taxon>
        <taxon>Sar</taxon>
        <taxon>Rhizaria</taxon>
        <taxon>Retaria</taxon>
        <taxon>Foraminifera</taxon>
        <taxon>Monothalamids</taxon>
        <taxon>Reticulomyxidae</taxon>
        <taxon>Reticulomyxa</taxon>
    </lineage>
</organism>
<dbReference type="AlphaFoldDB" id="X6M6M3"/>
<gene>
    <name evidence="2" type="ORF">RFI_28276</name>
</gene>
<evidence type="ECO:0000313" key="2">
    <source>
        <dbReference type="EMBL" id="ETO09112.1"/>
    </source>
</evidence>
<feature type="transmembrane region" description="Helical" evidence="1">
    <location>
        <begin position="154"/>
        <end position="174"/>
    </location>
</feature>
<name>X6M6M3_RETFI</name>
<evidence type="ECO:0000256" key="1">
    <source>
        <dbReference type="SAM" id="Phobius"/>
    </source>
</evidence>
<proteinExistence type="predicted"/>
<evidence type="ECO:0000313" key="3">
    <source>
        <dbReference type="Proteomes" id="UP000023152"/>
    </source>
</evidence>
<dbReference type="Proteomes" id="UP000023152">
    <property type="component" value="Unassembled WGS sequence"/>
</dbReference>
<feature type="transmembrane region" description="Helical" evidence="1">
    <location>
        <begin position="113"/>
        <end position="134"/>
    </location>
</feature>
<protein>
    <submittedName>
        <fullName evidence="2">Uncharacterized protein</fullName>
    </submittedName>
</protein>
<dbReference type="EMBL" id="ASPP01024355">
    <property type="protein sequence ID" value="ETO09112.1"/>
    <property type="molecule type" value="Genomic_DNA"/>
</dbReference>
<comment type="caution">
    <text evidence="2">The sequence shown here is derived from an EMBL/GenBank/DDBJ whole genome shotgun (WGS) entry which is preliminary data.</text>
</comment>
<keyword evidence="1" id="KW-0812">Transmembrane</keyword>
<keyword evidence="1" id="KW-1133">Transmembrane helix</keyword>
<keyword evidence="1" id="KW-0472">Membrane</keyword>
<accession>X6M6M3</accession>
<keyword evidence="3" id="KW-1185">Reference proteome</keyword>